<gene>
    <name evidence="3" type="ORF">Cph01nite_03370</name>
</gene>
<feature type="region of interest" description="Disordered" evidence="1">
    <location>
        <begin position="1"/>
        <end position="50"/>
    </location>
</feature>
<keyword evidence="4" id="KW-1185">Reference proteome</keyword>
<protein>
    <submittedName>
        <fullName evidence="3">Uncharacterized protein</fullName>
    </submittedName>
</protein>
<keyword evidence="2" id="KW-1133">Transmembrane helix</keyword>
<keyword evidence="2" id="KW-0472">Membrane</keyword>
<evidence type="ECO:0000313" key="4">
    <source>
        <dbReference type="Proteomes" id="UP000614741"/>
    </source>
</evidence>
<feature type="transmembrane region" description="Helical" evidence="2">
    <location>
        <begin position="75"/>
        <end position="98"/>
    </location>
</feature>
<proteinExistence type="predicted"/>
<comment type="caution">
    <text evidence="3">The sequence shown here is derived from an EMBL/GenBank/DDBJ whole genome shotgun (WGS) entry which is preliminary data.</text>
</comment>
<reference evidence="3 4" key="1">
    <citation type="submission" date="2021-01" db="EMBL/GenBank/DDBJ databases">
        <title>Whole genome shotgun sequence of Cellulomonas phragmiteti NBRC 110785.</title>
        <authorList>
            <person name="Komaki H."/>
            <person name="Tamura T."/>
        </authorList>
    </citation>
    <scope>NUCLEOTIDE SEQUENCE [LARGE SCALE GENOMIC DNA]</scope>
    <source>
        <strain evidence="3 4">NBRC 110785</strain>
    </source>
</reference>
<feature type="compositionally biased region" description="Low complexity" evidence="1">
    <location>
        <begin position="31"/>
        <end position="45"/>
    </location>
</feature>
<evidence type="ECO:0000256" key="2">
    <source>
        <dbReference type="SAM" id="Phobius"/>
    </source>
</evidence>
<evidence type="ECO:0000313" key="3">
    <source>
        <dbReference type="EMBL" id="GIG38575.1"/>
    </source>
</evidence>
<organism evidence="3 4">
    <name type="scientific">Cellulomonas phragmiteti</name>
    <dbReference type="NCBI Taxonomy" id="478780"/>
    <lineage>
        <taxon>Bacteria</taxon>
        <taxon>Bacillati</taxon>
        <taxon>Actinomycetota</taxon>
        <taxon>Actinomycetes</taxon>
        <taxon>Micrococcales</taxon>
        <taxon>Cellulomonadaceae</taxon>
        <taxon>Cellulomonas</taxon>
    </lineage>
</organism>
<sequence length="240" mass="25002">MRVGPGTPRTPPYPGAMTGPSGPFPDPGHPPHASAASSPTAPLPAGWSGAVGTPASYPPSFAGEPPATGSRHSRLTVVLAVVLVVVLVAGGLIGWRLWSTTREWQESAAGWEELARAHGEQLGQTLAELEATTGELDATRTQLATATARITELADEKAQLGDTTAAQQQLADYQERVSQAAGRVATALATCIDGQERLIGYLEEAARYEAADIARFRADVDRVCGAATDANAQLQDELAP</sequence>
<evidence type="ECO:0000256" key="1">
    <source>
        <dbReference type="SAM" id="MobiDB-lite"/>
    </source>
</evidence>
<dbReference type="Proteomes" id="UP000614741">
    <property type="component" value="Unassembled WGS sequence"/>
</dbReference>
<name>A0ABQ4DGX0_9CELL</name>
<accession>A0ABQ4DGX0</accession>
<keyword evidence="2" id="KW-0812">Transmembrane</keyword>
<dbReference type="EMBL" id="BONP01000001">
    <property type="protein sequence ID" value="GIG38575.1"/>
    <property type="molecule type" value="Genomic_DNA"/>
</dbReference>